<keyword evidence="2 8" id="KW-0699">rRNA-binding</keyword>
<dbReference type="PROSITE" id="PS01108">
    <property type="entry name" value="RIBOSOMAL_L24"/>
    <property type="match status" value="1"/>
</dbReference>
<protein>
    <recommendedName>
        <fullName evidence="6 8">Large ribosomal subunit protein uL24</fullName>
    </recommendedName>
</protein>
<dbReference type="SMART" id="SM00739">
    <property type="entry name" value="KOW"/>
    <property type="match status" value="1"/>
</dbReference>
<dbReference type="GO" id="GO:0006412">
    <property type="term" value="P:translation"/>
    <property type="evidence" value="ECO:0007669"/>
    <property type="project" value="UniProtKB-UniRule"/>
</dbReference>
<evidence type="ECO:0000256" key="1">
    <source>
        <dbReference type="ARBA" id="ARBA00010618"/>
    </source>
</evidence>
<dbReference type="InterPro" id="IPR005825">
    <property type="entry name" value="Ribosomal_uL24_CS"/>
</dbReference>
<comment type="subunit">
    <text evidence="8">Part of the 50S ribosomal subunit.</text>
</comment>
<dbReference type="InterPro" id="IPR057264">
    <property type="entry name" value="Ribosomal_uL24_C"/>
</dbReference>
<dbReference type="Pfam" id="PF17136">
    <property type="entry name" value="ribosomal_L24"/>
    <property type="match status" value="1"/>
</dbReference>
<evidence type="ECO:0000256" key="2">
    <source>
        <dbReference type="ARBA" id="ARBA00022730"/>
    </source>
</evidence>
<dbReference type="PANTHER" id="PTHR12903">
    <property type="entry name" value="MITOCHONDRIAL RIBOSOMAL PROTEIN L24"/>
    <property type="match status" value="1"/>
</dbReference>
<evidence type="ECO:0000256" key="8">
    <source>
        <dbReference type="HAMAP-Rule" id="MF_01326"/>
    </source>
</evidence>
<dbReference type="Pfam" id="PF00467">
    <property type="entry name" value="KOW"/>
    <property type="match status" value="1"/>
</dbReference>
<evidence type="ECO:0000313" key="11">
    <source>
        <dbReference type="EMBL" id="AKF10632.1"/>
    </source>
</evidence>
<keyword evidence="5 8" id="KW-0687">Ribonucleoprotein</keyword>
<dbReference type="GO" id="GO:0003735">
    <property type="term" value="F:structural constituent of ribosome"/>
    <property type="evidence" value="ECO:0007669"/>
    <property type="project" value="InterPro"/>
</dbReference>
<evidence type="ECO:0000256" key="5">
    <source>
        <dbReference type="ARBA" id="ARBA00023274"/>
    </source>
</evidence>
<comment type="function">
    <text evidence="8">One of two assembly initiator proteins, it binds directly to the 5'-end of the 23S rRNA, where it nucleates assembly of the 50S subunit.</text>
</comment>
<dbReference type="InterPro" id="IPR005824">
    <property type="entry name" value="KOW"/>
</dbReference>
<dbReference type="GO" id="GO:0005840">
    <property type="term" value="C:ribosome"/>
    <property type="evidence" value="ECO:0007669"/>
    <property type="project" value="UniProtKB-KW"/>
</dbReference>
<comment type="similarity">
    <text evidence="1 8 9">Belongs to the universal ribosomal protein uL24 family.</text>
</comment>
<evidence type="ECO:0000259" key="10">
    <source>
        <dbReference type="SMART" id="SM00739"/>
    </source>
</evidence>
<dbReference type="Proteomes" id="UP000034883">
    <property type="component" value="Chromosome"/>
</dbReference>
<dbReference type="GO" id="GO:1990904">
    <property type="term" value="C:ribonucleoprotein complex"/>
    <property type="evidence" value="ECO:0007669"/>
    <property type="project" value="UniProtKB-KW"/>
</dbReference>
<dbReference type="STRING" id="927083.DB32_007781"/>
<evidence type="ECO:0000313" key="12">
    <source>
        <dbReference type="Proteomes" id="UP000034883"/>
    </source>
</evidence>
<dbReference type="InterPro" id="IPR014722">
    <property type="entry name" value="Rib_uL2_dom2"/>
</dbReference>
<reference evidence="11 12" key="1">
    <citation type="submission" date="2015-03" db="EMBL/GenBank/DDBJ databases">
        <title>Genome assembly of Sandaracinus amylolyticus DSM 53668.</title>
        <authorList>
            <person name="Sharma G."/>
            <person name="Subramanian S."/>
        </authorList>
    </citation>
    <scope>NUCLEOTIDE SEQUENCE [LARGE SCALE GENOMIC DNA]</scope>
    <source>
        <strain evidence="11 12">DSM 53668</strain>
    </source>
</reference>
<name>A0A0F6YM44_9BACT</name>
<dbReference type="FunFam" id="2.30.30.30:FF:000004">
    <property type="entry name" value="50S ribosomal protein L24"/>
    <property type="match status" value="1"/>
</dbReference>
<accession>A0A0F6YM44</accession>
<keyword evidence="4 8" id="KW-0689">Ribosomal protein</keyword>
<proteinExistence type="inferred from homology"/>
<dbReference type="InterPro" id="IPR003256">
    <property type="entry name" value="Ribosomal_uL24"/>
</dbReference>
<evidence type="ECO:0000256" key="7">
    <source>
        <dbReference type="ARBA" id="ARBA00058688"/>
    </source>
</evidence>
<dbReference type="KEGG" id="samy:DB32_007781"/>
<dbReference type="GO" id="GO:0019843">
    <property type="term" value="F:rRNA binding"/>
    <property type="evidence" value="ECO:0007669"/>
    <property type="project" value="UniProtKB-UniRule"/>
</dbReference>
<feature type="domain" description="KOW" evidence="10">
    <location>
        <begin position="5"/>
        <end position="32"/>
    </location>
</feature>
<comment type="function">
    <text evidence="7 8">One of the proteins that surrounds the polypeptide exit tunnel on the outside of the subunit.</text>
</comment>
<dbReference type="NCBIfam" id="TIGR01079">
    <property type="entry name" value="rplX_bact"/>
    <property type="match status" value="1"/>
</dbReference>
<dbReference type="HAMAP" id="MF_01326_B">
    <property type="entry name" value="Ribosomal_uL24_B"/>
    <property type="match status" value="1"/>
</dbReference>
<dbReference type="SUPFAM" id="SSF50104">
    <property type="entry name" value="Translation proteins SH3-like domain"/>
    <property type="match status" value="1"/>
</dbReference>
<organism evidence="11 12">
    <name type="scientific">Sandaracinus amylolyticus</name>
    <dbReference type="NCBI Taxonomy" id="927083"/>
    <lineage>
        <taxon>Bacteria</taxon>
        <taxon>Pseudomonadati</taxon>
        <taxon>Myxococcota</taxon>
        <taxon>Polyangia</taxon>
        <taxon>Polyangiales</taxon>
        <taxon>Sandaracinaceae</taxon>
        <taxon>Sandaracinus</taxon>
    </lineage>
</organism>
<evidence type="ECO:0000256" key="9">
    <source>
        <dbReference type="RuleBase" id="RU003477"/>
    </source>
</evidence>
<evidence type="ECO:0000256" key="6">
    <source>
        <dbReference type="ARBA" id="ARBA00035206"/>
    </source>
</evidence>
<keyword evidence="12" id="KW-1185">Reference proteome</keyword>
<dbReference type="EMBL" id="CP011125">
    <property type="protein sequence ID" value="AKF10632.1"/>
    <property type="molecule type" value="Genomic_DNA"/>
</dbReference>
<gene>
    <name evidence="8" type="primary">rplX</name>
    <name evidence="11" type="ORF">DB32_007781</name>
</gene>
<keyword evidence="3 8" id="KW-0694">RNA-binding</keyword>
<dbReference type="CDD" id="cd06089">
    <property type="entry name" value="KOW_RPL26"/>
    <property type="match status" value="1"/>
</dbReference>
<sequence length="105" mass="11552">MMGIRVKKDDQVVVIAGKDKGTKGRVLRVIREEDRVIVEGVNRVKRHTKPTPKNPSGGIIEKEAAIHISNVMLVDAKTDKPTRVRFAEKDGKKVRVAVKSGAAID</sequence>
<evidence type="ECO:0000256" key="4">
    <source>
        <dbReference type="ARBA" id="ARBA00022980"/>
    </source>
</evidence>
<dbReference type="Gene3D" id="2.30.30.30">
    <property type="match status" value="1"/>
</dbReference>
<dbReference type="InterPro" id="IPR008991">
    <property type="entry name" value="Translation_prot_SH3-like_sf"/>
</dbReference>
<dbReference type="AlphaFoldDB" id="A0A0F6YM44"/>
<evidence type="ECO:0000256" key="3">
    <source>
        <dbReference type="ARBA" id="ARBA00022884"/>
    </source>
</evidence>
<dbReference type="InterPro" id="IPR041988">
    <property type="entry name" value="Ribosomal_uL24_KOW"/>
</dbReference>